<evidence type="ECO:0000259" key="5">
    <source>
        <dbReference type="SMART" id="SM00382"/>
    </source>
</evidence>
<sequence length="1233" mass="134827">MTSVTTKTFVVGTNDVSGRTARRIVINAEIVKTTKLCAGDAIAILSDDPQVTLKSAQAARTIRVREVLLEASSSPADLRHKTQPTPPSHESSPEKRRDWLTLLVREVLGGRYADDLRSLVYTVDQKYLTPTQIVELFLRGPAPRFAVSAVNAEGEDDRAGDLIESLAVLSLSKEKNPHLWTVDWNVTVRLERDDDNADTAKTALGKGIERNVDPNAYAAVGGLDKQIAQIRDLIEIPLTRPELFRRFGLKPPRGILLHGPPGTGKTHLARAIAASTRASLLTVNGPELSSAYHGETEAKLRDVFAEARERAPCIIVLDEVDALCPRREDGPGGEVEKRVVAQLLTIMDGMEAEGKEERVVVVATTNRPNAIDPALRRPGRFDREFEIGIPDAEARFHILTVLLSKTPHSISPDDLRAVAAKAHGYVGADLSAVVREAGTLAIKRWLASFPSSTSTATAPSDTALPAPELTLPDLVIALPTIRPSALRSLLLDLNPVRYASIGGQAHTIQKLRECVEWPLLHPEAFARLVPPPALRPARAYPACGPHPPSADVEQGPLGGEAAGVPCAEGIDEGVEHDGWEAERGADTWEVFADVNLSRSNLFDAPITAVGSRYKLPIPGLIEGKPTLRVGDTILVCKSDGSNTWHEAVIHQVNFVDVILRINPQFKLSPGRGAGKIDVKFQLNRMPWRRRQHAVLLDNNQARMLFPTPEHTEDLRRPTAEDIDALSFDDATLIDNYEQKEVVAAIVNAPPGSVPFVVFGPPGTGKTVTLVEAALQILINNPNARLLLCAPTNEAADLIASKLMILGPSQLFRLNALWRPMKGGLQMMLKDFCLINGNKVYAIPEVEILKKFRAVVTTCVSAGVPNGLGIERGWFTHVFVDEAGQCMEPDIMVPLKLLADAETNIVLAGDIKQLGPVIHSSIGRELGLGYPYMERLLKIPVYDLNLYGGITITKLVKHFRSHPAIIGISNRLFYANELQPLGDKAITHSMLRSTCLDGLNPQFPVVFHAISGTDEQEAGSPSYFNKAEASLVARYCEELVDDRKVPLSAKDIGVISPYSAQCSKIRALLGRRSTRLEGVKVGTTEEFQGQERRVIIISTVRSNPAHALRDVRHRLGFVGDPQRFNVAITRARALLIVVGDPNILALDPVWKEFLAYVKVNRGWRGVDVSFGDGSDSDEGISAQTAAQQDVQELIQRLRSLTMENADRWRVPEPDSSDSEPDDEAYDDRPADLEE</sequence>
<dbReference type="InterPro" id="IPR003960">
    <property type="entry name" value="ATPase_AAA_CS"/>
</dbReference>
<dbReference type="PANTHER" id="PTHR45418:SF1">
    <property type="entry name" value="CANCER_TESTIS ANTIGEN 55"/>
    <property type="match status" value="1"/>
</dbReference>
<dbReference type="InterPro" id="IPR003959">
    <property type="entry name" value="ATPase_AAA_core"/>
</dbReference>
<feature type="region of interest" description="Disordered" evidence="4">
    <location>
        <begin position="1203"/>
        <end position="1233"/>
    </location>
</feature>
<comment type="caution">
    <text evidence="6">The sequence shown here is derived from an EMBL/GenBank/DDBJ whole genome shotgun (WGS) entry which is preliminary data.</text>
</comment>
<keyword evidence="3" id="KW-0943">RNA-mediated gene silencing</keyword>
<dbReference type="CDD" id="cd18038">
    <property type="entry name" value="DEXXQc_Helz-like"/>
    <property type="match status" value="1"/>
</dbReference>
<dbReference type="PANTHER" id="PTHR45418">
    <property type="entry name" value="CANCER/TESTIS ANTIGEN 55"/>
    <property type="match status" value="1"/>
</dbReference>
<dbReference type="GO" id="GO:0003723">
    <property type="term" value="F:RNA binding"/>
    <property type="evidence" value="ECO:0007669"/>
    <property type="project" value="InterPro"/>
</dbReference>
<dbReference type="GO" id="GO:0032574">
    <property type="term" value="F:5'-3' RNA helicase activity"/>
    <property type="evidence" value="ECO:0007669"/>
    <property type="project" value="InterPro"/>
</dbReference>
<dbReference type="AlphaFoldDB" id="A0A4Y9YM09"/>
<dbReference type="GO" id="GO:0016887">
    <property type="term" value="F:ATP hydrolysis activity"/>
    <property type="evidence" value="ECO:0007669"/>
    <property type="project" value="InterPro"/>
</dbReference>
<dbReference type="SUPFAM" id="SSF52540">
    <property type="entry name" value="P-loop containing nucleoside triphosphate hydrolases"/>
    <property type="match status" value="2"/>
</dbReference>
<evidence type="ECO:0000313" key="6">
    <source>
        <dbReference type="EMBL" id="TFY62733.1"/>
    </source>
</evidence>
<feature type="domain" description="AAA+ ATPase" evidence="5">
    <location>
        <begin position="751"/>
        <end position="884"/>
    </location>
</feature>
<feature type="domain" description="AAA+ ATPase" evidence="5">
    <location>
        <begin position="251"/>
        <end position="391"/>
    </location>
</feature>
<dbReference type="Gene3D" id="1.10.8.60">
    <property type="match status" value="1"/>
</dbReference>
<proteinExistence type="predicted"/>
<dbReference type="Proteomes" id="UP000298390">
    <property type="component" value="Unassembled WGS sequence"/>
</dbReference>
<dbReference type="FunFam" id="3.40.50.300:FF:001985">
    <property type="entry name" value="Chromosome 9, whole genome shotgun sequence"/>
    <property type="match status" value="1"/>
</dbReference>
<dbReference type="Pfam" id="PF17862">
    <property type="entry name" value="AAA_lid_3"/>
    <property type="match status" value="1"/>
</dbReference>
<dbReference type="Pfam" id="PF00004">
    <property type="entry name" value="AAA"/>
    <property type="match status" value="1"/>
</dbReference>
<feature type="compositionally biased region" description="Acidic residues" evidence="4">
    <location>
        <begin position="1213"/>
        <end position="1224"/>
    </location>
</feature>
<dbReference type="InterPro" id="IPR041569">
    <property type="entry name" value="AAA_lid_3"/>
</dbReference>
<dbReference type="InterPro" id="IPR027417">
    <property type="entry name" value="P-loop_NTPase"/>
</dbReference>
<dbReference type="Gene3D" id="3.40.50.300">
    <property type="entry name" value="P-loop containing nucleotide triphosphate hydrolases"/>
    <property type="match status" value="3"/>
</dbReference>
<dbReference type="InterPro" id="IPR003593">
    <property type="entry name" value="AAA+_ATPase"/>
</dbReference>
<reference evidence="6 7" key="1">
    <citation type="submission" date="2019-01" db="EMBL/GenBank/DDBJ databases">
        <title>Genome sequencing of the rare red list fungi Fomitopsis rosea.</title>
        <authorList>
            <person name="Buettner E."/>
            <person name="Kellner H."/>
        </authorList>
    </citation>
    <scope>NUCLEOTIDE SEQUENCE [LARGE SCALE GENOMIC DNA]</scope>
    <source>
        <strain evidence="6 7">DSM 105464</strain>
    </source>
</reference>
<dbReference type="InterPro" id="IPR047187">
    <property type="entry name" value="SF1_C_Upf1"/>
</dbReference>
<dbReference type="CDD" id="cd19503">
    <property type="entry name" value="RecA-like_CDC48_NLV2_r1-like"/>
    <property type="match status" value="1"/>
</dbReference>
<dbReference type="GO" id="GO:0031047">
    <property type="term" value="P:regulatory ncRNA-mediated gene silencing"/>
    <property type="evidence" value="ECO:0007669"/>
    <property type="project" value="UniProtKB-KW"/>
</dbReference>
<dbReference type="CDD" id="cd18808">
    <property type="entry name" value="SF1_C_Upf1"/>
    <property type="match status" value="1"/>
</dbReference>
<dbReference type="GO" id="GO:0005524">
    <property type="term" value="F:ATP binding"/>
    <property type="evidence" value="ECO:0007669"/>
    <property type="project" value="InterPro"/>
</dbReference>
<dbReference type="InterPro" id="IPR041677">
    <property type="entry name" value="DNA2/NAM7_AAA_11"/>
</dbReference>
<organism evidence="6 7">
    <name type="scientific">Rhodofomes roseus</name>
    <dbReference type="NCBI Taxonomy" id="34475"/>
    <lineage>
        <taxon>Eukaryota</taxon>
        <taxon>Fungi</taxon>
        <taxon>Dikarya</taxon>
        <taxon>Basidiomycota</taxon>
        <taxon>Agaricomycotina</taxon>
        <taxon>Agaricomycetes</taxon>
        <taxon>Polyporales</taxon>
        <taxon>Rhodofomes</taxon>
    </lineage>
</organism>
<evidence type="ECO:0000256" key="4">
    <source>
        <dbReference type="SAM" id="MobiDB-lite"/>
    </source>
</evidence>
<dbReference type="InterPro" id="IPR026122">
    <property type="entry name" value="MOV-10/SDE3_DEXXQ/H-box"/>
</dbReference>
<evidence type="ECO:0000256" key="1">
    <source>
        <dbReference type="ARBA" id="ARBA00004496"/>
    </source>
</evidence>
<dbReference type="EMBL" id="SEKV01000155">
    <property type="protein sequence ID" value="TFY62733.1"/>
    <property type="molecule type" value="Genomic_DNA"/>
</dbReference>
<protein>
    <recommendedName>
        <fullName evidence="5">AAA+ ATPase domain-containing protein</fullName>
    </recommendedName>
</protein>
<dbReference type="GO" id="GO:0005737">
    <property type="term" value="C:cytoplasm"/>
    <property type="evidence" value="ECO:0007669"/>
    <property type="project" value="UniProtKB-SubCell"/>
</dbReference>
<keyword evidence="2" id="KW-0963">Cytoplasm</keyword>
<accession>A0A4Y9YM09</accession>
<evidence type="ECO:0000256" key="3">
    <source>
        <dbReference type="ARBA" id="ARBA00023158"/>
    </source>
</evidence>
<dbReference type="InterPro" id="IPR041679">
    <property type="entry name" value="DNA2/NAM7-like_C"/>
</dbReference>
<gene>
    <name evidence="6" type="ORF">EVJ58_g3684</name>
</gene>
<name>A0A4Y9YM09_9APHY</name>
<feature type="region of interest" description="Disordered" evidence="4">
    <location>
        <begin position="73"/>
        <end position="95"/>
    </location>
</feature>
<evidence type="ECO:0000313" key="7">
    <source>
        <dbReference type="Proteomes" id="UP000298390"/>
    </source>
</evidence>
<comment type="subcellular location">
    <subcellularLocation>
        <location evidence="1">Cytoplasm</location>
    </subcellularLocation>
</comment>
<evidence type="ECO:0000256" key="2">
    <source>
        <dbReference type="ARBA" id="ARBA00022490"/>
    </source>
</evidence>
<dbReference type="Pfam" id="PF13087">
    <property type="entry name" value="AAA_12"/>
    <property type="match status" value="1"/>
</dbReference>
<dbReference type="STRING" id="34475.A0A4Y9YM09"/>
<dbReference type="Pfam" id="PF13086">
    <property type="entry name" value="AAA_11"/>
    <property type="match status" value="2"/>
</dbReference>
<dbReference type="SMART" id="SM00382">
    <property type="entry name" value="AAA"/>
    <property type="match status" value="2"/>
</dbReference>
<dbReference type="PROSITE" id="PS00674">
    <property type="entry name" value="AAA"/>
    <property type="match status" value="1"/>
</dbReference>